<organism evidence="2 3">
    <name type="scientific">Romboutsia timonensis</name>
    <dbReference type="NCBI Taxonomy" id="1776391"/>
    <lineage>
        <taxon>Bacteria</taxon>
        <taxon>Bacillati</taxon>
        <taxon>Bacillota</taxon>
        <taxon>Clostridia</taxon>
        <taxon>Peptostreptococcales</taxon>
        <taxon>Peptostreptococcaceae</taxon>
        <taxon>Romboutsia</taxon>
    </lineage>
</organism>
<accession>A0A921SZ54</accession>
<dbReference type="Proteomes" id="UP000776700">
    <property type="component" value="Unassembled WGS sequence"/>
</dbReference>
<proteinExistence type="predicted"/>
<reference evidence="2" key="1">
    <citation type="journal article" date="2021" name="PeerJ">
        <title>Extensive microbial diversity within the chicken gut microbiome revealed by metagenomics and culture.</title>
        <authorList>
            <person name="Gilroy R."/>
            <person name="Ravi A."/>
            <person name="Getino M."/>
            <person name="Pursley I."/>
            <person name="Horton D.L."/>
            <person name="Alikhan N.F."/>
            <person name="Baker D."/>
            <person name="Gharbi K."/>
            <person name="Hall N."/>
            <person name="Watson M."/>
            <person name="Adriaenssens E.M."/>
            <person name="Foster-Nyarko E."/>
            <person name="Jarju S."/>
            <person name="Secka A."/>
            <person name="Antonio M."/>
            <person name="Oren A."/>
            <person name="Chaudhuri R.R."/>
            <person name="La Ragione R."/>
            <person name="Hildebrand F."/>
            <person name="Pallen M.J."/>
        </authorList>
    </citation>
    <scope>NUCLEOTIDE SEQUENCE</scope>
    <source>
        <strain evidence="2">1277</strain>
    </source>
</reference>
<dbReference type="AlphaFoldDB" id="A0A921SZ54"/>
<dbReference type="PANTHER" id="PTHR36180:SF2">
    <property type="entry name" value="BRO FAMILY PROTEIN"/>
    <property type="match status" value="1"/>
</dbReference>
<sequence>MNNLKIFENEEFGQLSVIIKNNKEYIEAIEVATILGYSNPRDAVTRHCDEDGVVFSDVRVVTGIRKDNSKAFKVVTKKFIDEGNLYRLIIRSKLPTAKRFEKWVMEEVLPSIRKDGVYMSEEIINKTLDDPDFIIEIATKLKYERQQRKLLEEKANHLEATITIDKPYTNFGKSIATSSDAITIGQFAKVLNNNNINIGRNRLFSILRDNGYLIKCGKDKNMPKQLYVAQGLFKVSESIVRTVEGDLLTATTLITGKGQMYFLDLLSNLT</sequence>
<evidence type="ECO:0000259" key="1">
    <source>
        <dbReference type="PROSITE" id="PS51750"/>
    </source>
</evidence>
<comment type="caution">
    <text evidence="2">The sequence shown here is derived from an EMBL/GenBank/DDBJ whole genome shotgun (WGS) entry which is preliminary data.</text>
</comment>
<protein>
    <submittedName>
        <fullName evidence="2">Phage antirepressor KilAC domain-containing protein</fullName>
    </submittedName>
</protein>
<dbReference type="SMART" id="SM01040">
    <property type="entry name" value="Bro-N"/>
    <property type="match status" value="1"/>
</dbReference>
<feature type="domain" description="Bro-N" evidence="1">
    <location>
        <begin position="1"/>
        <end position="116"/>
    </location>
</feature>
<reference evidence="2" key="2">
    <citation type="submission" date="2021-09" db="EMBL/GenBank/DDBJ databases">
        <authorList>
            <person name="Gilroy R."/>
        </authorList>
    </citation>
    <scope>NUCLEOTIDE SEQUENCE</scope>
    <source>
        <strain evidence="2">1277</strain>
    </source>
</reference>
<evidence type="ECO:0000313" key="3">
    <source>
        <dbReference type="Proteomes" id="UP000776700"/>
    </source>
</evidence>
<dbReference type="Pfam" id="PF03374">
    <property type="entry name" value="ANT"/>
    <property type="match status" value="1"/>
</dbReference>
<evidence type="ECO:0000313" key="2">
    <source>
        <dbReference type="EMBL" id="HJG96266.1"/>
    </source>
</evidence>
<dbReference type="Pfam" id="PF02498">
    <property type="entry name" value="Bro-N"/>
    <property type="match status" value="1"/>
</dbReference>
<dbReference type="InterPro" id="IPR003497">
    <property type="entry name" value="BRO_N_domain"/>
</dbReference>
<dbReference type="PANTHER" id="PTHR36180">
    <property type="entry name" value="DNA-BINDING PROTEIN-RELATED-RELATED"/>
    <property type="match status" value="1"/>
</dbReference>
<dbReference type="GO" id="GO:0003677">
    <property type="term" value="F:DNA binding"/>
    <property type="evidence" value="ECO:0007669"/>
    <property type="project" value="InterPro"/>
</dbReference>
<gene>
    <name evidence="2" type="ORF">K8V90_04085</name>
</gene>
<dbReference type="PROSITE" id="PS51750">
    <property type="entry name" value="BRO_N"/>
    <property type="match status" value="1"/>
</dbReference>
<dbReference type="InterPro" id="IPR005039">
    <property type="entry name" value="Ant_C"/>
</dbReference>
<name>A0A921SZ54_9FIRM</name>
<dbReference type="EMBL" id="DYUB01000134">
    <property type="protein sequence ID" value="HJG96266.1"/>
    <property type="molecule type" value="Genomic_DNA"/>
</dbReference>